<dbReference type="EC" id="3.2.1.21" evidence="2"/>
<evidence type="ECO:0000313" key="9">
    <source>
        <dbReference type="Proteomes" id="UP000004830"/>
    </source>
</evidence>
<dbReference type="PANTHER" id="PTHR10353:SF36">
    <property type="entry name" value="LP05116P"/>
    <property type="match status" value="1"/>
</dbReference>
<dbReference type="InterPro" id="IPR017853">
    <property type="entry name" value="GH"/>
</dbReference>
<sequence length="464" mass="53398">MKTDFMWGSATAAYQCEGAWQEGGKGLSNWDAFCHSEKNVVNPVTADVSCDHYHRYEEDIEMLAAGGQNAYRFSIAWSRVIPDGIGAVSEEGVAFYNRVIDCCLAHGVTPLVTLYHYDLPQTLFERGGWENRETCKAFEAYAKVCFDRFGDRVRYWATVNEPNYETQCCYAVGNYPPNVQDLGRRWCAMYHILLGSAMVVRAFREGGYQGSIGLVSDSYSIETLVDNDEYREAAVNAELFYNRCVNDTCVLGKMPQEFVDKIVADGCNRDYALPGDDDIFRAGTVDYLGVNAYARYLVKPYTTGETCLKASNTGKKSDRQEAVVKNWFEIDRDDSMPTNDWDMELYPKSLYNLLIRLRELYPETFFIITENGIGYKDVLEEDGTVHDPYRIEFQKGFAEWMLEAMKEGVDVRGYFVWSTMDLYSWINGYAKRYGLVYIDYENGNKRIPKDSYYWYRDFIESQEV</sequence>
<dbReference type="PROSITE" id="PS00572">
    <property type="entry name" value="GLYCOSYL_HYDROL_F1_1"/>
    <property type="match status" value="1"/>
</dbReference>
<dbReference type="GO" id="GO:0016052">
    <property type="term" value="P:carbohydrate catabolic process"/>
    <property type="evidence" value="ECO:0007669"/>
    <property type="project" value="TreeGrafter"/>
</dbReference>
<feature type="active site" description="Nucleophile" evidence="5">
    <location>
        <position position="370"/>
    </location>
</feature>
<dbReference type="FunFam" id="3.20.20.80:FF:000004">
    <property type="entry name" value="Beta-glucosidase 6-phospho-beta-glucosidase"/>
    <property type="match status" value="1"/>
</dbReference>
<reference evidence="8 9" key="1">
    <citation type="submission" date="2011-06" db="EMBL/GenBank/DDBJ databases">
        <title>The Genome Sequence of Collinsella tanakaei YIT 12063.</title>
        <authorList>
            <consortium name="The Broad Institute Genome Sequencing Platform"/>
            <person name="Earl A."/>
            <person name="Ward D."/>
            <person name="Feldgarden M."/>
            <person name="Gevers D."/>
            <person name="Morotomi M."/>
            <person name="Young S.K."/>
            <person name="Zeng Q."/>
            <person name="Gargeya S."/>
            <person name="Fitzgerald M."/>
            <person name="Haas B."/>
            <person name="Abouelleil A."/>
            <person name="Alvarado L."/>
            <person name="Arachchi H.M."/>
            <person name="Berlin A."/>
            <person name="Brown A."/>
            <person name="Chapman S.B."/>
            <person name="Chen Z."/>
            <person name="Dunbar C."/>
            <person name="Freedman E."/>
            <person name="Gearin G."/>
            <person name="Gellesch M."/>
            <person name="Goldberg J."/>
            <person name="Griggs A."/>
            <person name="Gujja S."/>
            <person name="Heiman D."/>
            <person name="Howarth C."/>
            <person name="Larson L."/>
            <person name="Lui A."/>
            <person name="MacDonald P.J.P."/>
            <person name="Mehta T."/>
            <person name="Montmayeur A."/>
            <person name="Murphy C."/>
            <person name="Neiman D."/>
            <person name="Pearson M."/>
            <person name="Priest M."/>
            <person name="Roberts A."/>
            <person name="Saif S."/>
            <person name="Shea T."/>
            <person name="Shenoy N."/>
            <person name="Sisk P."/>
            <person name="Stolte C."/>
            <person name="Sykes S."/>
            <person name="Wortman J."/>
            <person name="Nusbaum C."/>
            <person name="Birren B."/>
        </authorList>
    </citation>
    <scope>NUCLEOTIDE SEQUENCE [LARGE SCALE GENOMIC DNA]</scope>
    <source>
        <strain evidence="8 9">YIT 12063</strain>
    </source>
</reference>
<protein>
    <recommendedName>
        <fullName evidence="2">beta-glucosidase</fullName>
        <ecNumber evidence="2">3.2.1.21</ecNumber>
    </recommendedName>
</protein>
<keyword evidence="4 7" id="KW-0326">Glycosidase</keyword>
<keyword evidence="9" id="KW-1185">Reference proteome</keyword>
<evidence type="ECO:0000256" key="3">
    <source>
        <dbReference type="ARBA" id="ARBA00022801"/>
    </source>
</evidence>
<evidence type="ECO:0000313" key="8">
    <source>
        <dbReference type="EMBL" id="EGX70090.1"/>
    </source>
</evidence>
<dbReference type="PATRIC" id="fig|742742.3.peg.1517"/>
<dbReference type="Gene3D" id="3.20.20.80">
    <property type="entry name" value="Glycosidases"/>
    <property type="match status" value="1"/>
</dbReference>
<dbReference type="AlphaFoldDB" id="G1WJM4"/>
<evidence type="ECO:0000256" key="5">
    <source>
        <dbReference type="PROSITE-ProRule" id="PRU10055"/>
    </source>
</evidence>
<dbReference type="EMBL" id="ADLS01000019">
    <property type="protein sequence ID" value="EGX70090.1"/>
    <property type="molecule type" value="Genomic_DNA"/>
</dbReference>
<dbReference type="Proteomes" id="UP000004830">
    <property type="component" value="Unassembled WGS sequence"/>
</dbReference>
<comment type="caution">
    <text evidence="8">The sequence shown here is derived from an EMBL/GenBank/DDBJ whole genome shotgun (WGS) entry which is preliminary data.</text>
</comment>
<evidence type="ECO:0000256" key="6">
    <source>
        <dbReference type="RuleBase" id="RU003690"/>
    </source>
</evidence>
<dbReference type="eggNOG" id="COG2723">
    <property type="taxonomic scope" value="Bacteria"/>
</dbReference>
<keyword evidence="3 7" id="KW-0378">Hydrolase</keyword>
<dbReference type="HOGENOM" id="CLU_001859_1_2_11"/>
<dbReference type="PROSITE" id="PS00653">
    <property type="entry name" value="GLYCOSYL_HYDROL_F1_2"/>
    <property type="match status" value="1"/>
</dbReference>
<dbReference type="GO" id="GO:0005829">
    <property type="term" value="C:cytosol"/>
    <property type="evidence" value="ECO:0007669"/>
    <property type="project" value="TreeGrafter"/>
</dbReference>
<dbReference type="InterPro" id="IPR033132">
    <property type="entry name" value="GH_1_N_CS"/>
</dbReference>
<evidence type="ECO:0000256" key="4">
    <source>
        <dbReference type="ARBA" id="ARBA00023295"/>
    </source>
</evidence>
<comment type="similarity">
    <text evidence="1 6">Belongs to the glycosyl hydrolase 1 family.</text>
</comment>
<gene>
    <name evidence="8" type="ORF">HMPREF9452_01537</name>
</gene>
<dbReference type="SUPFAM" id="SSF51445">
    <property type="entry name" value="(Trans)glycosidases"/>
    <property type="match status" value="1"/>
</dbReference>
<dbReference type="GO" id="GO:0008422">
    <property type="term" value="F:beta-glucosidase activity"/>
    <property type="evidence" value="ECO:0007669"/>
    <property type="project" value="UniProtKB-EC"/>
</dbReference>
<dbReference type="PANTHER" id="PTHR10353">
    <property type="entry name" value="GLYCOSYL HYDROLASE"/>
    <property type="match status" value="1"/>
</dbReference>
<dbReference type="PRINTS" id="PR00131">
    <property type="entry name" value="GLHYDRLASE1"/>
</dbReference>
<dbReference type="RefSeq" id="WP_009141571.1">
    <property type="nucleotide sequence ID" value="NZ_JH126470.1"/>
</dbReference>
<dbReference type="STRING" id="742742.HMPREF9452_01537"/>
<dbReference type="GeneID" id="62759236"/>
<organism evidence="8 9">
    <name type="scientific">Collinsella tanakaei YIT 12063</name>
    <dbReference type="NCBI Taxonomy" id="742742"/>
    <lineage>
        <taxon>Bacteria</taxon>
        <taxon>Bacillati</taxon>
        <taxon>Actinomycetota</taxon>
        <taxon>Coriobacteriia</taxon>
        <taxon>Coriobacteriales</taxon>
        <taxon>Coriobacteriaceae</taxon>
        <taxon>Collinsella</taxon>
    </lineage>
</organism>
<evidence type="ECO:0000256" key="1">
    <source>
        <dbReference type="ARBA" id="ARBA00010838"/>
    </source>
</evidence>
<dbReference type="InterPro" id="IPR018120">
    <property type="entry name" value="Glyco_hydro_1_AS"/>
</dbReference>
<evidence type="ECO:0000256" key="7">
    <source>
        <dbReference type="RuleBase" id="RU004468"/>
    </source>
</evidence>
<proteinExistence type="inferred from homology"/>
<name>G1WJM4_9ACTN</name>
<evidence type="ECO:0000256" key="2">
    <source>
        <dbReference type="ARBA" id="ARBA00012744"/>
    </source>
</evidence>
<dbReference type="Pfam" id="PF00232">
    <property type="entry name" value="Glyco_hydro_1"/>
    <property type="match status" value="1"/>
</dbReference>
<dbReference type="OrthoDB" id="3182512at2"/>
<accession>G1WJM4</accession>
<dbReference type="InterPro" id="IPR001360">
    <property type="entry name" value="Glyco_hydro_1"/>
</dbReference>